<gene>
    <name evidence="5" type="ORF">METZ01_LOCUS183586</name>
</gene>
<dbReference type="SUPFAM" id="SSF51679">
    <property type="entry name" value="Bacterial luciferase-like"/>
    <property type="match status" value="1"/>
</dbReference>
<evidence type="ECO:0000256" key="3">
    <source>
        <dbReference type="ARBA" id="ARBA00023033"/>
    </source>
</evidence>
<evidence type="ECO:0000313" key="5">
    <source>
        <dbReference type="EMBL" id="SVB30732.1"/>
    </source>
</evidence>
<dbReference type="EMBL" id="UINC01036565">
    <property type="protein sequence ID" value="SVB30732.1"/>
    <property type="molecule type" value="Genomic_DNA"/>
</dbReference>
<dbReference type="GO" id="GO:0004497">
    <property type="term" value="F:monooxygenase activity"/>
    <property type="evidence" value="ECO:0007669"/>
    <property type="project" value="UniProtKB-KW"/>
</dbReference>
<dbReference type="GO" id="GO:0016705">
    <property type="term" value="F:oxidoreductase activity, acting on paired donors, with incorporation or reduction of molecular oxygen"/>
    <property type="evidence" value="ECO:0007669"/>
    <property type="project" value="InterPro"/>
</dbReference>
<keyword evidence="1" id="KW-0285">Flavoprotein</keyword>
<dbReference type="PANTHER" id="PTHR30137">
    <property type="entry name" value="LUCIFERASE-LIKE MONOOXYGENASE"/>
    <property type="match status" value="1"/>
</dbReference>
<dbReference type="PANTHER" id="PTHR30137:SF16">
    <property type="entry name" value="BLL0895 PROTEIN"/>
    <property type="match status" value="1"/>
</dbReference>
<name>A0A382CY41_9ZZZZ</name>
<feature type="non-terminal residue" evidence="5">
    <location>
        <position position="276"/>
    </location>
</feature>
<proteinExistence type="predicted"/>
<accession>A0A382CY41</accession>
<evidence type="ECO:0000256" key="1">
    <source>
        <dbReference type="ARBA" id="ARBA00022630"/>
    </source>
</evidence>
<organism evidence="5">
    <name type="scientific">marine metagenome</name>
    <dbReference type="NCBI Taxonomy" id="408172"/>
    <lineage>
        <taxon>unclassified sequences</taxon>
        <taxon>metagenomes</taxon>
        <taxon>ecological metagenomes</taxon>
    </lineage>
</organism>
<dbReference type="Pfam" id="PF00296">
    <property type="entry name" value="Bac_luciferase"/>
    <property type="match status" value="1"/>
</dbReference>
<dbReference type="Gene3D" id="3.20.20.30">
    <property type="entry name" value="Luciferase-like domain"/>
    <property type="match status" value="1"/>
</dbReference>
<dbReference type="InterPro" id="IPR036661">
    <property type="entry name" value="Luciferase-like_sf"/>
</dbReference>
<keyword evidence="2" id="KW-0560">Oxidoreductase</keyword>
<reference evidence="5" key="1">
    <citation type="submission" date="2018-05" db="EMBL/GenBank/DDBJ databases">
        <authorList>
            <person name="Lanie J.A."/>
            <person name="Ng W.-L."/>
            <person name="Kazmierczak K.M."/>
            <person name="Andrzejewski T.M."/>
            <person name="Davidsen T.M."/>
            <person name="Wayne K.J."/>
            <person name="Tettelin H."/>
            <person name="Glass J.I."/>
            <person name="Rusch D."/>
            <person name="Podicherti R."/>
            <person name="Tsui H.-C.T."/>
            <person name="Winkler M.E."/>
        </authorList>
    </citation>
    <scope>NUCLEOTIDE SEQUENCE</scope>
</reference>
<evidence type="ECO:0000256" key="2">
    <source>
        <dbReference type="ARBA" id="ARBA00023002"/>
    </source>
</evidence>
<sequence>MELGLFLMPLHRPDSFHADTYDYDLKLMEIADDLGYTESWIGEHFTMPWENMPSPELFVARALGVTSQMKFGIGVSVLHMHHPAHVALRIAQLDHLARGRLYFGIGSGSGTEWNKEIFGVETAREDIHSQMMEAISIIQQFWAGKPFHHKGTFYDTGIPEPKGDTLFDYHMIPYQKPHPPIAVAGSSPSSGTLSVVGEKGWIPMSTCFLHEMYLPSHREVVVKGASKANLDAPRSEWRISREIYVAEDGEKARKEALEGPMGQFFQDYWIPLLGSG</sequence>
<keyword evidence="3" id="KW-0503">Monooxygenase</keyword>
<dbReference type="InterPro" id="IPR011251">
    <property type="entry name" value="Luciferase-like_dom"/>
</dbReference>
<dbReference type="InterPro" id="IPR050766">
    <property type="entry name" value="Bact_Lucif_Oxidored"/>
</dbReference>
<protein>
    <recommendedName>
        <fullName evidence="4">Luciferase-like domain-containing protein</fullName>
    </recommendedName>
</protein>
<evidence type="ECO:0000259" key="4">
    <source>
        <dbReference type="Pfam" id="PF00296"/>
    </source>
</evidence>
<dbReference type="AlphaFoldDB" id="A0A382CY41"/>
<feature type="domain" description="Luciferase-like" evidence="4">
    <location>
        <begin position="1"/>
        <end position="257"/>
    </location>
</feature>
<dbReference type="GO" id="GO:0005829">
    <property type="term" value="C:cytosol"/>
    <property type="evidence" value="ECO:0007669"/>
    <property type="project" value="TreeGrafter"/>
</dbReference>